<protein>
    <submittedName>
        <fullName evidence="2">Uncharacterized protein</fullName>
    </submittedName>
</protein>
<reference evidence="2" key="1">
    <citation type="submission" date="2021-04" db="EMBL/GenBank/DDBJ databases">
        <authorList>
            <consortium name="Molecular Ecology Group"/>
        </authorList>
    </citation>
    <scope>NUCLEOTIDE SEQUENCE</scope>
</reference>
<organism evidence="2 3">
    <name type="scientific">Candidula unifasciata</name>
    <dbReference type="NCBI Taxonomy" id="100452"/>
    <lineage>
        <taxon>Eukaryota</taxon>
        <taxon>Metazoa</taxon>
        <taxon>Spiralia</taxon>
        <taxon>Lophotrochozoa</taxon>
        <taxon>Mollusca</taxon>
        <taxon>Gastropoda</taxon>
        <taxon>Heterobranchia</taxon>
        <taxon>Euthyneura</taxon>
        <taxon>Panpulmonata</taxon>
        <taxon>Eupulmonata</taxon>
        <taxon>Stylommatophora</taxon>
        <taxon>Helicina</taxon>
        <taxon>Helicoidea</taxon>
        <taxon>Geomitridae</taxon>
        <taxon>Candidula</taxon>
    </lineage>
</organism>
<evidence type="ECO:0000313" key="3">
    <source>
        <dbReference type="Proteomes" id="UP000678393"/>
    </source>
</evidence>
<comment type="caution">
    <text evidence="2">The sequence shown here is derived from an EMBL/GenBank/DDBJ whole genome shotgun (WGS) entry which is preliminary data.</text>
</comment>
<feature type="chain" id="PRO_5035920144" evidence="1">
    <location>
        <begin position="25"/>
        <end position="67"/>
    </location>
</feature>
<name>A0A8S3YX45_9EUPU</name>
<keyword evidence="1" id="KW-0732">Signal</keyword>
<gene>
    <name evidence="2" type="ORF">CUNI_LOCUS5288</name>
</gene>
<evidence type="ECO:0000313" key="2">
    <source>
        <dbReference type="EMBL" id="CAG5119730.1"/>
    </source>
</evidence>
<accession>A0A8S3YX45</accession>
<sequence>MMEAVRNLHIVLTIVVICIVQAMTQVCPYTDPKCRCDPLGVSCYGLDKIPPLNTGVNVSQIRDLRFQ</sequence>
<feature type="signal peptide" evidence="1">
    <location>
        <begin position="1"/>
        <end position="24"/>
    </location>
</feature>
<evidence type="ECO:0000256" key="1">
    <source>
        <dbReference type="SAM" id="SignalP"/>
    </source>
</evidence>
<proteinExistence type="predicted"/>
<dbReference type="Proteomes" id="UP000678393">
    <property type="component" value="Unassembled WGS sequence"/>
</dbReference>
<keyword evidence="3" id="KW-1185">Reference proteome</keyword>
<dbReference type="EMBL" id="CAJHNH020000768">
    <property type="protein sequence ID" value="CAG5119730.1"/>
    <property type="molecule type" value="Genomic_DNA"/>
</dbReference>
<dbReference type="AlphaFoldDB" id="A0A8S3YX45"/>
<feature type="non-terminal residue" evidence="2">
    <location>
        <position position="1"/>
    </location>
</feature>